<keyword evidence="7 10" id="KW-0472">Membrane</keyword>
<dbReference type="Pfam" id="PF02076">
    <property type="entry name" value="STE3"/>
    <property type="match status" value="1"/>
</dbReference>
<evidence type="ECO:0000256" key="2">
    <source>
        <dbReference type="ARBA" id="ARBA00011085"/>
    </source>
</evidence>
<dbReference type="GO" id="GO:0000750">
    <property type="term" value="P:pheromone-dependent signal transduction involved in conjugation with cellular fusion"/>
    <property type="evidence" value="ECO:0007669"/>
    <property type="project" value="TreeGrafter"/>
</dbReference>
<keyword evidence="9" id="KW-0807">Transducer</keyword>
<evidence type="ECO:0000256" key="3">
    <source>
        <dbReference type="ARBA" id="ARBA00022507"/>
    </source>
</evidence>
<feature type="transmembrane region" description="Helical" evidence="10">
    <location>
        <begin position="170"/>
        <end position="192"/>
    </location>
</feature>
<dbReference type="PANTHER" id="PTHR28097">
    <property type="entry name" value="PHEROMONE A FACTOR RECEPTOR"/>
    <property type="match status" value="1"/>
</dbReference>
<dbReference type="AlphaFoldDB" id="A0A0C3Q953"/>
<feature type="transmembrane region" description="Helical" evidence="10">
    <location>
        <begin position="274"/>
        <end position="295"/>
    </location>
</feature>
<evidence type="ECO:0000256" key="6">
    <source>
        <dbReference type="ARBA" id="ARBA00023040"/>
    </source>
</evidence>
<evidence type="ECO:0000256" key="10">
    <source>
        <dbReference type="SAM" id="Phobius"/>
    </source>
</evidence>
<evidence type="ECO:0000256" key="9">
    <source>
        <dbReference type="ARBA" id="ARBA00023224"/>
    </source>
</evidence>
<keyword evidence="5 10" id="KW-1133">Transmembrane helix</keyword>
<dbReference type="GO" id="GO:0005886">
    <property type="term" value="C:plasma membrane"/>
    <property type="evidence" value="ECO:0007669"/>
    <property type="project" value="TreeGrafter"/>
</dbReference>
<evidence type="ECO:0000256" key="7">
    <source>
        <dbReference type="ARBA" id="ARBA00023136"/>
    </source>
</evidence>
<dbReference type="OrthoDB" id="2874149at2759"/>
<dbReference type="EMBL" id="KN823151">
    <property type="protein sequence ID" value="KIO21046.1"/>
    <property type="molecule type" value="Genomic_DNA"/>
</dbReference>
<evidence type="ECO:0000313" key="11">
    <source>
        <dbReference type="EMBL" id="KIO21046.1"/>
    </source>
</evidence>
<feature type="non-terminal residue" evidence="11">
    <location>
        <position position="299"/>
    </location>
</feature>
<evidence type="ECO:0000256" key="8">
    <source>
        <dbReference type="ARBA" id="ARBA00023170"/>
    </source>
</evidence>
<feature type="transmembrane region" description="Helical" evidence="10">
    <location>
        <begin position="78"/>
        <end position="102"/>
    </location>
</feature>
<dbReference type="GO" id="GO:0004933">
    <property type="term" value="F:mating-type a-factor pheromone receptor activity"/>
    <property type="evidence" value="ECO:0007669"/>
    <property type="project" value="InterPro"/>
</dbReference>
<comment type="similarity">
    <text evidence="2">Belongs to the G-protein coupled receptor 4 family.</text>
</comment>
<dbReference type="PRINTS" id="PR00900">
    <property type="entry name" value="PHEROMONEAR"/>
</dbReference>
<reference evidence="11 12" key="1">
    <citation type="submission" date="2014-04" db="EMBL/GenBank/DDBJ databases">
        <authorList>
            <consortium name="DOE Joint Genome Institute"/>
            <person name="Kuo A."/>
            <person name="Girlanda M."/>
            <person name="Perotto S."/>
            <person name="Kohler A."/>
            <person name="Nagy L.G."/>
            <person name="Floudas D."/>
            <person name="Copeland A."/>
            <person name="Barry K.W."/>
            <person name="Cichocki N."/>
            <person name="Veneault-Fourrey C."/>
            <person name="LaButti K."/>
            <person name="Lindquist E.A."/>
            <person name="Lipzen A."/>
            <person name="Lundell T."/>
            <person name="Morin E."/>
            <person name="Murat C."/>
            <person name="Sun H."/>
            <person name="Tunlid A."/>
            <person name="Henrissat B."/>
            <person name="Grigoriev I.V."/>
            <person name="Hibbett D.S."/>
            <person name="Martin F."/>
            <person name="Nordberg H.P."/>
            <person name="Cantor M.N."/>
            <person name="Hua S.X."/>
        </authorList>
    </citation>
    <scope>NUCLEOTIDE SEQUENCE [LARGE SCALE GENOMIC DNA]</scope>
    <source>
        <strain evidence="11 12">MUT 4182</strain>
    </source>
</reference>
<reference evidence="12" key="2">
    <citation type="submission" date="2015-01" db="EMBL/GenBank/DDBJ databases">
        <title>Evolutionary Origins and Diversification of the Mycorrhizal Mutualists.</title>
        <authorList>
            <consortium name="DOE Joint Genome Institute"/>
            <consortium name="Mycorrhizal Genomics Consortium"/>
            <person name="Kohler A."/>
            <person name="Kuo A."/>
            <person name="Nagy L.G."/>
            <person name="Floudas D."/>
            <person name="Copeland A."/>
            <person name="Barry K.W."/>
            <person name="Cichocki N."/>
            <person name="Veneault-Fourrey C."/>
            <person name="LaButti K."/>
            <person name="Lindquist E.A."/>
            <person name="Lipzen A."/>
            <person name="Lundell T."/>
            <person name="Morin E."/>
            <person name="Murat C."/>
            <person name="Riley R."/>
            <person name="Ohm R."/>
            <person name="Sun H."/>
            <person name="Tunlid A."/>
            <person name="Henrissat B."/>
            <person name="Grigoriev I.V."/>
            <person name="Hibbett D.S."/>
            <person name="Martin F."/>
        </authorList>
    </citation>
    <scope>NUCLEOTIDE SEQUENCE [LARGE SCALE GENOMIC DNA]</scope>
    <source>
        <strain evidence="12">MUT 4182</strain>
    </source>
</reference>
<evidence type="ECO:0000256" key="5">
    <source>
        <dbReference type="ARBA" id="ARBA00022989"/>
    </source>
</evidence>
<evidence type="ECO:0000256" key="1">
    <source>
        <dbReference type="ARBA" id="ARBA00004141"/>
    </source>
</evidence>
<evidence type="ECO:0000313" key="12">
    <source>
        <dbReference type="Proteomes" id="UP000054248"/>
    </source>
</evidence>
<organism evidence="11 12">
    <name type="scientific">Tulasnella calospora MUT 4182</name>
    <dbReference type="NCBI Taxonomy" id="1051891"/>
    <lineage>
        <taxon>Eukaryota</taxon>
        <taxon>Fungi</taxon>
        <taxon>Dikarya</taxon>
        <taxon>Basidiomycota</taxon>
        <taxon>Agaricomycotina</taxon>
        <taxon>Agaricomycetes</taxon>
        <taxon>Cantharellales</taxon>
        <taxon>Tulasnellaceae</taxon>
        <taxon>Tulasnella</taxon>
    </lineage>
</organism>
<feature type="transmembrane region" description="Helical" evidence="10">
    <location>
        <begin position="122"/>
        <end position="142"/>
    </location>
</feature>
<keyword evidence="4 10" id="KW-0812">Transmembrane</keyword>
<comment type="subcellular location">
    <subcellularLocation>
        <location evidence="1">Membrane</location>
        <topology evidence="1">Multi-pass membrane protein</topology>
    </subcellularLocation>
</comment>
<dbReference type="InterPro" id="IPR001499">
    <property type="entry name" value="GPCR_STE3"/>
</dbReference>
<feature type="transmembrane region" description="Helical" evidence="10">
    <location>
        <begin position="16"/>
        <end position="36"/>
    </location>
</feature>
<dbReference type="Proteomes" id="UP000054248">
    <property type="component" value="Unassembled WGS sequence"/>
</dbReference>
<gene>
    <name evidence="11" type="ORF">M407DRAFT_29310</name>
</gene>
<dbReference type="InterPro" id="IPR001546">
    <property type="entry name" value="GPCR_Pheromne_A_rcpt"/>
</dbReference>
<sequence>MSSLISTSSVDPTYPTFPVLASLGIVLILLPSYWHFKSGNVGTILYIVWTFIGNLNYLVNAIAWSGNLHNPPWFWCDLSTALIIALNVAIPTSSLLITHRLYSIATIRQVNISKSDSRRAKYYEIALGVGLPALAVIFRVVVQGHRFDIIENVGCWPSIYVTPVTVPMVFLPPIIINLVSSTYAALAIRAFLKQRKQFSDILASANSGLTISRYFRLMALAATEIICSLPASTYNMVTNVAIMHPWISWEDTHYNFNRVEFMPFPFFKLYPKSWILINLSRYSLPVGAFIFFIYLGMSG</sequence>
<dbReference type="PANTHER" id="PTHR28097:SF1">
    <property type="entry name" value="PHEROMONE A FACTOR RECEPTOR"/>
    <property type="match status" value="1"/>
</dbReference>
<dbReference type="HOGENOM" id="CLU_027592_0_0_1"/>
<keyword evidence="6" id="KW-0297">G-protein coupled receptor</keyword>
<feature type="transmembrane region" description="Helical" evidence="10">
    <location>
        <begin position="43"/>
        <end position="66"/>
    </location>
</feature>
<keyword evidence="8" id="KW-0675">Receptor</keyword>
<keyword evidence="12" id="KW-1185">Reference proteome</keyword>
<evidence type="ECO:0008006" key="13">
    <source>
        <dbReference type="Google" id="ProtNLM"/>
    </source>
</evidence>
<proteinExistence type="inferred from homology"/>
<accession>A0A0C3Q953</accession>
<dbReference type="PRINTS" id="PR00899">
    <property type="entry name" value="GPCRSTE3"/>
</dbReference>
<protein>
    <recommendedName>
        <fullName evidence="13">Fungal pheromone STE3G-protein-coupled receptor</fullName>
    </recommendedName>
</protein>
<dbReference type="CDD" id="cd14966">
    <property type="entry name" value="7tmD_STE3"/>
    <property type="match status" value="1"/>
</dbReference>
<keyword evidence="3" id="KW-0589">Pheromone response</keyword>
<evidence type="ECO:0000256" key="4">
    <source>
        <dbReference type="ARBA" id="ARBA00022692"/>
    </source>
</evidence>
<name>A0A0C3Q953_9AGAM</name>